<protein>
    <submittedName>
        <fullName evidence="2">Uncharacterized protein</fullName>
    </submittedName>
</protein>
<feature type="transmembrane region" description="Helical" evidence="1">
    <location>
        <begin position="44"/>
        <end position="72"/>
    </location>
</feature>
<evidence type="ECO:0000313" key="2">
    <source>
        <dbReference type="EMBL" id="CAE1322517.1"/>
    </source>
</evidence>
<dbReference type="AlphaFoldDB" id="A0A812ECC3"/>
<proteinExistence type="predicted"/>
<evidence type="ECO:0000313" key="3">
    <source>
        <dbReference type="Proteomes" id="UP000597762"/>
    </source>
</evidence>
<dbReference type="EMBL" id="CAHIKZ030005327">
    <property type="protein sequence ID" value="CAE1322517.1"/>
    <property type="molecule type" value="Genomic_DNA"/>
</dbReference>
<evidence type="ECO:0000256" key="1">
    <source>
        <dbReference type="SAM" id="Phobius"/>
    </source>
</evidence>
<keyword evidence="3" id="KW-1185">Reference proteome</keyword>
<keyword evidence="1" id="KW-1133">Transmembrane helix</keyword>
<feature type="transmembrane region" description="Helical" evidence="1">
    <location>
        <begin position="79"/>
        <end position="100"/>
    </location>
</feature>
<keyword evidence="1" id="KW-0472">Membrane</keyword>
<comment type="caution">
    <text evidence="2">The sequence shown here is derived from an EMBL/GenBank/DDBJ whole genome shotgun (WGS) entry which is preliminary data.</text>
</comment>
<dbReference type="Proteomes" id="UP000597762">
    <property type="component" value="Unassembled WGS sequence"/>
</dbReference>
<accession>A0A812ECC3</accession>
<gene>
    <name evidence="2" type="ORF">SPHA_72475</name>
</gene>
<feature type="transmembrane region" description="Helical" evidence="1">
    <location>
        <begin position="12"/>
        <end position="38"/>
    </location>
</feature>
<organism evidence="2 3">
    <name type="scientific">Acanthosepion pharaonis</name>
    <name type="common">Pharaoh cuttlefish</name>
    <name type="synonym">Sepia pharaonis</name>
    <dbReference type="NCBI Taxonomy" id="158019"/>
    <lineage>
        <taxon>Eukaryota</taxon>
        <taxon>Metazoa</taxon>
        <taxon>Spiralia</taxon>
        <taxon>Lophotrochozoa</taxon>
        <taxon>Mollusca</taxon>
        <taxon>Cephalopoda</taxon>
        <taxon>Coleoidea</taxon>
        <taxon>Decapodiformes</taxon>
        <taxon>Sepiida</taxon>
        <taxon>Sepiina</taxon>
        <taxon>Sepiidae</taxon>
        <taxon>Acanthosepion</taxon>
    </lineage>
</organism>
<name>A0A812ECC3_ACAPH</name>
<reference evidence="2" key="1">
    <citation type="submission" date="2021-01" db="EMBL/GenBank/DDBJ databases">
        <authorList>
            <person name="Li R."/>
            <person name="Bekaert M."/>
        </authorList>
    </citation>
    <scope>NUCLEOTIDE SEQUENCE</scope>
    <source>
        <strain evidence="2">Farmed</strain>
    </source>
</reference>
<keyword evidence="1" id="KW-0812">Transmembrane</keyword>
<sequence length="174" mass="20096">MRVRQCLRARATGVCVYTCVSLQHVISHFSFLPSFVFFSPRVSFFVSFFFLSLFFLSLFLSFFLIFFLCFFLSSFFLSFLLFTTGILSFLFLFFSFFHLFSSIHLHHHHTSPVEIAPRTTGAGLEHWKPSARDCTQAADQRWSLSGDIAEFGSWNRDWAGLLRTTASHSIWGTP</sequence>